<dbReference type="InterPro" id="IPR006059">
    <property type="entry name" value="SBP"/>
</dbReference>
<accession>A0A0M8JQV9</accession>
<keyword evidence="4 7" id="KW-0732">Signal</keyword>
<protein>
    <recommendedName>
        <fullName evidence="6">Probable sugar-binding periplasmic protein</fullName>
    </recommendedName>
</protein>
<evidence type="ECO:0000256" key="7">
    <source>
        <dbReference type="SAM" id="SignalP"/>
    </source>
</evidence>
<dbReference type="SUPFAM" id="SSF53850">
    <property type="entry name" value="Periplasmic binding protein-like II"/>
    <property type="match status" value="1"/>
</dbReference>
<comment type="subcellular location">
    <subcellularLocation>
        <location evidence="1">Cell envelope</location>
    </subcellularLocation>
</comment>
<evidence type="ECO:0000256" key="5">
    <source>
        <dbReference type="ARBA" id="ARBA00049629"/>
    </source>
</evidence>
<evidence type="ECO:0000256" key="6">
    <source>
        <dbReference type="ARBA" id="ARBA00049753"/>
    </source>
</evidence>
<dbReference type="PROSITE" id="PS51257">
    <property type="entry name" value="PROKAR_LIPOPROTEIN"/>
    <property type="match status" value="1"/>
</dbReference>
<dbReference type="PANTHER" id="PTHR43649">
    <property type="entry name" value="ARABINOSE-BINDING PROTEIN-RELATED"/>
    <property type="match status" value="1"/>
</dbReference>
<comment type="similarity">
    <text evidence="2">Belongs to the bacterial solute-binding protein 1 family.</text>
</comment>
<reference evidence="8" key="1">
    <citation type="journal article" date="2015" name="Genome Announc.">
        <title>Draft Genome Sequences of Anaerolinea thermolimosa IMO-1, Bellilinea caldifistulae GOMI-1, Leptolinea tardivitalis YMTK-2, Levilinea saccharolytica KIBI-1, Longilinea arvoryzae KOME-1, Previously Described as Members of the Class Anaerolineae (Chloroflexi).</title>
        <authorList>
            <person name="Matsuura N."/>
            <person name="Tourlousse M.D."/>
            <person name="Ohashi A."/>
            <person name="Hugenholtz P."/>
            <person name="Sekiguchi Y."/>
        </authorList>
    </citation>
    <scope>NUCLEOTIDE SEQUENCE</scope>
    <source>
        <strain evidence="8">KIBI-1</strain>
    </source>
</reference>
<dbReference type="InterPro" id="IPR050490">
    <property type="entry name" value="Bact_solute-bd_prot1"/>
</dbReference>
<name>A0A0M8JQV9_9CHLR</name>
<comment type="function">
    <text evidence="5">Part of a binding-protein-dependent transport system for a sugar.</text>
</comment>
<sequence>MFLRSFARCWLYAAFLAALGACTWADLRPGKSTSSLPQNQVEVFSWWTGGGEAAGLDAMIEVFHQKHPEIEFINAAVAGGAGTNARAVLAARLQAGDPPDSWQGHAGQELIGTYVAAKQLEPLNFLYEQEGWLEVMPEMLIPLISQNGQIYSVPVNIHRANMLWYNPKVLSAHQIAPPQTFDEWIAAMEKLQAEGMEAPLSLGEQWTAMHLFETVLLASLGPQDYAGIWTGAVGWDTPQVQRALENYLTVMRFTNSDAASLAWQDAAQLVVNGDAAFNVMGDWAEGFFKELGKTPREDFGWQPVPGTQGTFQFLSDSFVLPANAPHRDAAVAWLKVAGSKEGQDAFNPVKGSIPARSDADRSLYDEYLQSAMDDWQTNTVVGSLSHGVVANDSWKQEIDTALGLFLQSKDVAVFQQALLAACQKSGPCP</sequence>
<organism evidence="8">
    <name type="scientific">Levilinea saccharolytica</name>
    <dbReference type="NCBI Taxonomy" id="229921"/>
    <lineage>
        <taxon>Bacteria</taxon>
        <taxon>Bacillati</taxon>
        <taxon>Chloroflexota</taxon>
        <taxon>Anaerolineae</taxon>
        <taxon>Anaerolineales</taxon>
        <taxon>Anaerolineaceae</taxon>
        <taxon>Levilinea</taxon>
    </lineage>
</organism>
<gene>
    <name evidence="8" type="ORF">LSAC_03603</name>
</gene>
<proteinExistence type="inferred from homology"/>
<dbReference type="Pfam" id="PF01547">
    <property type="entry name" value="SBP_bac_1"/>
    <property type="match status" value="1"/>
</dbReference>
<evidence type="ECO:0000313" key="8">
    <source>
        <dbReference type="EMBL" id="GAP19692.1"/>
    </source>
</evidence>
<evidence type="ECO:0000256" key="3">
    <source>
        <dbReference type="ARBA" id="ARBA00022448"/>
    </source>
</evidence>
<dbReference type="AlphaFoldDB" id="A0A0M8JQV9"/>
<keyword evidence="3" id="KW-0813">Transport</keyword>
<feature type="signal peptide" evidence="7">
    <location>
        <begin position="1"/>
        <end position="25"/>
    </location>
</feature>
<evidence type="ECO:0000256" key="1">
    <source>
        <dbReference type="ARBA" id="ARBA00004196"/>
    </source>
</evidence>
<dbReference type="RefSeq" id="WP_236690968.1">
    <property type="nucleotide sequence ID" value="NZ_BBXZ01000188.1"/>
</dbReference>
<feature type="chain" id="PRO_5005817409" description="Probable sugar-binding periplasmic protein" evidence="7">
    <location>
        <begin position="26"/>
        <end position="429"/>
    </location>
</feature>
<dbReference type="EMBL" id="DF967975">
    <property type="protein sequence ID" value="GAP19692.1"/>
    <property type="molecule type" value="Genomic_DNA"/>
</dbReference>
<dbReference type="GO" id="GO:0030313">
    <property type="term" value="C:cell envelope"/>
    <property type="evidence" value="ECO:0007669"/>
    <property type="project" value="UniProtKB-SubCell"/>
</dbReference>
<dbReference type="PANTHER" id="PTHR43649:SF28">
    <property type="entry name" value="BINDING PROTEIN COMPONENT OF ABC SUGAR TRANSPORTER-RELATED"/>
    <property type="match status" value="1"/>
</dbReference>
<dbReference type="Gene3D" id="3.40.190.10">
    <property type="entry name" value="Periplasmic binding protein-like II"/>
    <property type="match status" value="2"/>
</dbReference>
<evidence type="ECO:0000256" key="2">
    <source>
        <dbReference type="ARBA" id="ARBA00008520"/>
    </source>
</evidence>
<evidence type="ECO:0000256" key="4">
    <source>
        <dbReference type="ARBA" id="ARBA00022729"/>
    </source>
</evidence>